<dbReference type="GO" id="GO:0006310">
    <property type="term" value="P:DNA recombination"/>
    <property type="evidence" value="ECO:0007669"/>
    <property type="project" value="InterPro"/>
</dbReference>
<dbReference type="Proteomes" id="UP001152797">
    <property type="component" value="Unassembled WGS sequence"/>
</dbReference>
<dbReference type="EMBL" id="CAMXCT010000012">
    <property type="protein sequence ID" value="CAI3972457.1"/>
    <property type="molecule type" value="Genomic_DNA"/>
</dbReference>
<feature type="region of interest" description="Disordered" evidence="1">
    <location>
        <begin position="830"/>
        <end position="868"/>
    </location>
</feature>
<dbReference type="GO" id="GO:0003964">
    <property type="term" value="F:RNA-directed DNA polymerase activity"/>
    <property type="evidence" value="ECO:0007669"/>
    <property type="project" value="UniProtKB-KW"/>
</dbReference>
<protein>
    <submittedName>
        <fullName evidence="3">Reverse transcriptase domain-containing protein</fullName>
    </submittedName>
</protein>
<organism evidence="2">
    <name type="scientific">Cladocopium goreaui</name>
    <dbReference type="NCBI Taxonomy" id="2562237"/>
    <lineage>
        <taxon>Eukaryota</taxon>
        <taxon>Sar</taxon>
        <taxon>Alveolata</taxon>
        <taxon>Dinophyceae</taxon>
        <taxon>Suessiales</taxon>
        <taxon>Symbiodiniaceae</taxon>
        <taxon>Cladocopium</taxon>
    </lineage>
</organism>
<comment type="caution">
    <text evidence="2">The sequence shown here is derived from an EMBL/GenBank/DDBJ whole genome shotgun (WGS) entry which is preliminary data.</text>
</comment>
<feature type="region of interest" description="Disordered" evidence="1">
    <location>
        <begin position="440"/>
        <end position="479"/>
    </location>
</feature>
<dbReference type="GO" id="GO:0015074">
    <property type="term" value="P:DNA integration"/>
    <property type="evidence" value="ECO:0007669"/>
    <property type="project" value="InterPro"/>
</dbReference>
<dbReference type="SUPFAM" id="SSF56672">
    <property type="entry name" value="DNA/RNA polymerases"/>
    <property type="match status" value="1"/>
</dbReference>
<evidence type="ECO:0000313" key="4">
    <source>
        <dbReference type="Proteomes" id="UP001152797"/>
    </source>
</evidence>
<dbReference type="EMBL" id="CAMXCT020000012">
    <property type="protein sequence ID" value="CAL1125832.1"/>
    <property type="molecule type" value="Genomic_DNA"/>
</dbReference>
<dbReference type="Gene3D" id="1.10.443.10">
    <property type="entry name" value="Intergrase catalytic core"/>
    <property type="match status" value="1"/>
</dbReference>
<accession>A0A9P1FG07</accession>
<dbReference type="GO" id="GO:0003677">
    <property type="term" value="F:DNA binding"/>
    <property type="evidence" value="ECO:0007669"/>
    <property type="project" value="InterPro"/>
</dbReference>
<proteinExistence type="predicted"/>
<sequence length="1350" mass="147856">MTWFPRAELHEDNPDATVQELAAAVSKQFGEDSSVYARAISCISDSDFSSQQRKLRASACNKWLSILMVSLQSSDVGRNIAALGPLADHHAEALEILEAVIGVRSYHTSICAANAVLRYLRETYAKFVMGFECMDTILNSKRLRGFSDIMFASKRKLQQAKTLTVQQVKALHLVLENPGADSFDRAAAGFLLTAVYGRCRVSDLAFLDSIRHDHNGQDGFVEFFTTVHKTGRSAAKKSTLLPILCPAHGVTGSNWAALAKSVFEQVGLVFNGPVAGPLLCPPSHEGPFLCKRSVTSGEVGKLLRGLVGEDIEVPNRDVHHLSSHSLKATGLSWAARYGMSWPDRAILGRHQSHTNETVAVYSRDLAIGPVTRFAEVIKAIKVGAFCPDAERSRFFPFPPVPPSSEAAERQKVVLSDMVGAGCGNVERCKTELDECPGQDVVVIDSSDSSDSESGDSCIETDEGSAEEGPPKRPKLQEGRVLHSETSWVAHRKSGILHFTWSEPSGGCPDRRMTACGRTVTPNFVAMDKSTEGNAICVICQRRAKECRLSDAAFQDLTRLGLTSFGLLAYSFGQPGQNIADDSFNAWVRQDVNPTITLADSAALKRLLFEAHTLVMASLKEQVIAPDAAASKKVPATERESKMQHVRNSLTGLLIEGPLDPGHSLLDACAQMHFTNEIKYLAPERCVSRMHEVTHQKSPAKQVEIDSDRLIIKERNEIPDEAAHSALQVKESLERRGIGLVFADLVSYASYSKYLTTLFSHMHRDPPQGYARTTVSQIVSADKAVWAKLLEDGVRPRRDQAGALPLDTCLMKALESYMVSFTLLPMPQHKKPAASAASPKPKAAVKTPQFNKVAKGKGKSKGSNKGPRVPYQIIQAGGVGKTPDGSNICFKYNIEGCNDATDGEHHHKPWGLVSPERFATAEETAYPPKLAKAMADAFTLALANDGRQPKASKTPPLLVWGVPWTCNDVVEQAAKKGHPRSFSSMLPEVLQDAVAKNLSMSSLELAELRAKWFKKWTSRARHLAPQEAEFKRSLAPHLQHILRPKRLLLLKEIMEDEGYPDPGVFDELAFGTELTGCVPQTGVFDPVFKPALLTTCELAEQAASSNQAIFRSVRSSGDSEVDNIVFQKTLEERDSGWLRGPVPFSELGSGCVLSRRFGLKQTNKVRLIDDLSKSNINSTVQTPEAPRPHSTDVVASMVLALLQESLGSRVLGKTFDLKSAYRQLGIHPSSLKYSYIACFDPSSRGPAVFQMLAVPFGGSRSVYSFLRIVRVIWWIACKCLAVMWTNFYDDFVTLSFETDAERTGAAVELLFDLLGWRFAQEGDKAMPFDSIFGAGSSLLMASSLEDWASFA</sequence>
<dbReference type="InterPro" id="IPR043502">
    <property type="entry name" value="DNA/RNA_pol_sf"/>
</dbReference>
<evidence type="ECO:0000256" key="1">
    <source>
        <dbReference type="SAM" id="MobiDB-lite"/>
    </source>
</evidence>
<gene>
    <name evidence="2" type="ORF">C1SCF055_LOCUS1041</name>
</gene>
<feature type="compositionally biased region" description="Acidic residues" evidence="1">
    <location>
        <begin position="447"/>
        <end position="465"/>
    </location>
</feature>
<reference evidence="2" key="1">
    <citation type="submission" date="2022-10" db="EMBL/GenBank/DDBJ databases">
        <authorList>
            <person name="Chen Y."/>
            <person name="Dougan E. K."/>
            <person name="Chan C."/>
            <person name="Rhodes N."/>
            <person name="Thang M."/>
        </authorList>
    </citation>
    <scope>NUCLEOTIDE SEQUENCE</scope>
</reference>
<keyword evidence="4" id="KW-1185">Reference proteome</keyword>
<keyword evidence="3" id="KW-0548">Nucleotidyltransferase</keyword>
<keyword evidence="3" id="KW-0808">Transferase</keyword>
<evidence type="ECO:0000313" key="2">
    <source>
        <dbReference type="EMBL" id="CAI3972457.1"/>
    </source>
</evidence>
<feature type="compositionally biased region" description="Basic and acidic residues" evidence="1">
    <location>
        <begin position="468"/>
        <end position="479"/>
    </location>
</feature>
<reference evidence="3 4" key="2">
    <citation type="submission" date="2024-05" db="EMBL/GenBank/DDBJ databases">
        <authorList>
            <person name="Chen Y."/>
            <person name="Shah S."/>
            <person name="Dougan E. K."/>
            <person name="Thang M."/>
            <person name="Chan C."/>
        </authorList>
    </citation>
    <scope>NUCLEOTIDE SEQUENCE [LARGE SCALE GENOMIC DNA]</scope>
</reference>
<dbReference type="InterPro" id="IPR013762">
    <property type="entry name" value="Integrase-like_cat_sf"/>
</dbReference>
<feature type="compositionally biased region" description="Low complexity" evidence="1">
    <location>
        <begin position="832"/>
        <end position="843"/>
    </location>
</feature>
<name>A0A9P1FG07_9DINO</name>
<keyword evidence="3" id="KW-0695">RNA-directed DNA polymerase</keyword>
<dbReference type="EMBL" id="CAMXCT030000012">
    <property type="protein sequence ID" value="CAL4759769.1"/>
    <property type="molecule type" value="Genomic_DNA"/>
</dbReference>
<evidence type="ECO:0000313" key="3">
    <source>
        <dbReference type="EMBL" id="CAL4759769.1"/>
    </source>
</evidence>
<dbReference type="OrthoDB" id="440735at2759"/>